<dbReference type="InterPro" id="IPR023214">
    <property type="entry name" value="HAD_sf"/>
</dbReference>
<evidence type="ECO:0000313" key="2">
    <source>
        <dbReference type="Proteomes" id="UP000014660"/>
    </source>
</evidence>
<proteinExistence type="predicted"/>
<protein>
    <recommendedName>
        <fullName evidence="3">Magnesium-dependent phosphatase-1</fullName>
    </recommendedName>
</protein>
<dbReference type="GeneID" id="16025020"/>
<dbReference type="PANTHER" id="PTHR17901">
    <property type="entry name" value="MAGNESIUM-DEPENDENT PHOSPHATASE 1 MDP1"/>
    <property type="match status" value="1"/>
</dbReference>
<dbReference type="Proteomes" id="UP000014660">
    <property type="component" value="Chromosome"/>
</dbReference>
<dbReference type="InterPro" id="IPR036412">
    <property type="entry name" value="HAD-like_sf"/>
</dbReference>
<dbReference type="EMBL" id="CP004145">
    <property type="protein sequence ID" value="AGO60835.1"/>
    <property type="molecule type" value="Genomic_DNA"/>
</dbReference>
<dbReference type="AlphaFoldDB" id="S0ARW0"/>
<dbReference type="PANTHER" id="PTHR17901:SF14">
    <property type="entry name" value="MAGNESIUM-DEPENDENT PHOSPHATASE 1"/>
    <property type="match status" value="1"/>
</dbReference>
<dbReference type="InterPro" id="IPR010033">
    <property type="entry name" value="HAD_SF_ppase_IIIC"/>
</dbReference>
<dbReference type="InterPro" id="IPR010036">
    <property type="entry name" value="MDP_1_eu_arc"/>
</dbReference>
<accession>S0ARW0</accession>
<dbReference type="Pfam" id="PF12689">
    <property type="entry name" value="Acid_PPase"/>
    <property type="match status" value="1"/>
</dbReference>
<sequence length="168" mass="19512">MIRPWILAMDLDGTVWDHLNISGVNPPYTRLDSNSIVNQDNVTVTLFPEALDFIRWARENGAITTTLSWNRKDYAQEALETFGICNLFDYNSTDQTPDKDQRLLKLISLLKKEGVEIPVQRVVYVDDRDLHMEAIRKNIGDIVFINIWKTTKTYHDAMEIVKMKILKN</sequence>
<dbReference type="GO" id="GO:0016791">
    <property type="term" value="F:phosphatase activity"/>
    <property type="evidence" value="ECO:0007669"/>
    <property type="project" value="InterPro"/>
</dbReference>
<reference evidence="1 2" key="1">
    <citation type="journal article" date="2007" name="Proc. Natl. Acad. Sci. U.S.A.">
        <title>Genome dynamics in a natural archaeal population.</title>
        <authorList>
            <person name="Allen E.E."/>
            <person name="Tyson G.W."/>
            <person name="Whitaker R.J."/>
            <person name="Detter J.C."/>
            <person name="Richardson P.M."/>
            <person name="Banfield J.F."/>
        </authorList>
    </citation>
    <scope>NUCLEOTIDE SEQUENCE [LARGE SCALE GENOMIC DNA]</scope>
    <source>
        <strain evidence="2">fer1</strain>
    </source>
</reference>
<dbReference type="Gene3D" id="3.40.50.1000">
    <property type="entry name" value="HAD superfamily/HAD-like"/>
    <property type="match status" value="1"/>
</dbReference>
<evidence type="ECO:0000313" key="1">
    <source>
        <dbReference type="EMBL" id="AGO60835.1"/>
    </source>
</evidence>
<dbReference type="KEGG" id="fac:FACI_IFERC01G0855"/>
<dbReference type="SMR" id="S0ARW0"/>
<gene>
    <name evidence="1" type="ORF">FACI_IFERC00001G0855</name>
</gene>
<dbReference type="NCBIfam" id="TIGR01681">
    <property type="entry name" value="HAD-SF-IIIC"/>
    <property type="match status" value="1"/>
</dbReference>
<dbReference type="HOGENOM" id="CLU_1648366_0_0_2"/>
<dbReference type="PATRIC" id="fig|333146.12.peg.869"/>
<name>S0ARW0_FERAC</name>
<organism evidence="1 2">
    <name type="scientific">Ferroplasma acidarmanus Fer1</name>
    <dbReference type="NCBI Taxonomy" id="333146"/>
    <lineage>
        <taxon>Archaea</taxon>
        <taxon>Methanobacteriati</taxon>
        <taxon>Thermoplasmatota</taxon>
        <taxon>Thermoplasmata</taxon>
        <taxon>Thermoplasmatales</taxon>
        <taxon>Ferroplasmaceae</taxon>
        <taxon>Ferroplasma</taxon>
    </lineage>
</organism>
<evidence type="ECO:0008006" key="3">
    <source>
        <dbReference type="Google" id="ProtNLM"/>
    </source>
</evidence>
<dbReference type="SUPFAM" id="SSF56784">
    <property type="entry name" value="HAD-like"/>
    <property type="match status" value="1"/>
</dbReference>
<dbReference type="RefSeq" id="WP_019841518.1">
    <property type="nucleotide sequence ID" value="NC_021592.1"/>
</dbReference>
<keyword evidence="2" id="KW-1185">Reference proteome</keyword>
<dbReference type="NCBIfam" id="TIGR01685">
    <property type="entry name" value="MDP-1"/>
    <property type="match status" value="1"/>
</dbReference>